<dbReference type="SUPFAM" id="SSF58104">
    <property type="entry name" value="Methyl-accepting chemotaxis protein (MCP) signaling domain"/>
    <property type="match status" value="1"/>
</dbReference>
<feature type="transmembrane region" description="Helical" evidence="5">
    <location>
        <begin position="347"/>
        <end position="369"/>
    </location>
</feature>
<keyword evidence="5" id="KW-0472">Membrane</keyword>
<dbReference type="Pfam" id="PF00015">
    <property type="entry name" value="MCPsignal"/>
    <property type="match status" value="1"/>
</dbReference>
<comment type="subcellular location">
    <subcellularLocation>
        <location evidence="1">Membrane</location>
    </subcellularLocation>
</comment>
<dbReference type="InterPro" id="IPR003660">
    <property type="entry name" value="HAMP_dom"/>
</dbReference>
<comment type="similarity">
    <text evidence="3">Belongs to the methyl-accepting chemotaxis (MCP) protein family.</text>
</comment>
<dbReference type="PANTHER" id="PTHR32089">
    <property type="entry name" value="METHYL-ACCEPTING CHEMOTAXIS PROTEIN MCPB"/>
    <property type="match status" value="1"/>
</dbReference>
<dbReference type="Proteomes" id="UP000029843">
    <property type="component" value="Unassembled WGS sequence"/>
</dbReference>
<dbReference type="SMART" id="SM00283">
    <property type="entry name" value="MA"/>
    <property type="match status" value="1"/>
</dbReference>
<evidence type="ECO:0000313" key="9">
    <source>
        <dbReference type="Proteomes" id="UP000029843"/>
    </source>
</evidence>
<evidence type="ECO:0000256" key="2">
    <source>
        <dbReference type="ARBA" id="ARBA00023224"/>
    </source>
</evidence>
<dbReference type="CDD" id="cd12913">
    <property type="entry name" value="PDC1_MCP_like"/>
    <property type="match status" value="1"/>
</dbReference>
<dbReference type="CDD" id="cd06225">
    <property type="entry name" value="HAMP"/>
    <property type="match status" value="1"/>
</dbReference>
<reference evidence="8 9" key="1">
    <citation type="submission" date="2014-08" db="EMBL/GenBank/DDBJ databases">
        <title>Genomic and Phenotypic Diversity of Colwellia psychrerythraea strains from Disparate Marine Basins.</title>
        <authorList>
            <person name="Techtmann S.M."/>
            <person name="Stelling S.C."/>
            <person name="Utturkar S.M."/>
            <person name="Alshibli N."/>
            <person name="Harris A."/>
            <person name="Brown S.D."/>
            <person name="Hazen T.C."/>
        </authorList>
    </citation>
    <scope>NUCLEOTIDE SEQUENCE [LARGE SCALE GENOMIC DNA]</scope>
    <source>
        <strain evidence="8 9">ND2E</strain>
    </source>
</reference>
<dbReference type="GO" id="GO:0007165">
    <property type="term" value="P:signal transduction"/>
    <property type="evidence" value="ECO:0007669"/>
    <property type="project" value="UniProtKB-KW"/>
</dbReference>
<dbReference type="PANTHER" id="PTHR32089:SF41">
    <property type="entry name" value="METHYL-ACCEPTING CHEMOTAXIS PROTEIN"/>
    <property type="match status" value="1"/>
</dbReference>
<dbReference type="RefSeq" id="WP_033095116.1">
    <property type="nucleotide sequence ID" value="NZ_JQED01000047.1"/>
</dbReference>
<dbReference type="Gene3D" id="1.10.287.950">
    <property type="entry name" value="Methyl-accepting chemotaxis protein"/>
    <property type="match status" value="1"/>
</dbReference>
<keyword evidence="2 4" id="KW-0807">Transducer</keyword>
<name>A0A099KE34_COLPS</name>
<dbReference type="PROSITE" id="PS50111">
    <property type="entry name" value="CHEMOTAXIS_TRANSDUC_2"/>
    <property type="match status" value="1"/>
</dbReference>
<evidence type="ECO:0000313" key="8">
    <source>
        <dbReference type="EMBL" id="KGJ88287.1"/>
    </source>
</evidence>
<feature type="transmembrane region" description="Helical" evidence="5">
    <location>
        <begin position="13"/>
        <end position="36"/>
    </location>
</feature>
<dbReference type="FunFam" id="1.10.287.950:FF:000001">
    <property type="entry name" value="Methyl-accepting chemotaxis sensory transducer"/>
    <property type="match status" value="1"/>
</dbReference>
<accession>A0A099KE34</accession>
<evidence type="ECO:0000256" key="3">
    <source>
        <dbReference type="ARBA" id="ARBA00029447"/>
    </source>
</evidence>
<evidence type="ECO:0000259" key="6">
    <source>
        <dbReference type="PROSITE" id="PS50111"/>
    </source>
</evidence>
<feature type="domain" description="HAMP" evidence="7">
    <location>
        <begin position="371"/>
        <end position="425"/>
    </location>
</feature>
<evidence type="ECO:0000256" key="4">
    <source>
        <dbReference type="PROSITE-ProRule" id="PRU00284"/>
    </source>
</evidence>
<keyword evidence="5" id="KW-1133">Transmembrane helix</keyword>
<sequence>MFSKINESLNLKITIFSVLAMSLVLIFGIGLSTYYYKNMNEKTLVHVSKSLDNSAEKEIKGASSTVKFNIELLLMPVIKNLAVIRSNIELSGALEKSPEFIVKQFDATMQPQDKDVFSGYVVFEENTWPDELTSSGGKAINKSDKLAPFFFPDGQGSYDYVTMDSFSNTTINDNGERKDDWHLKPFETGELFFMEPYYYEVPGRGQELITTISDVIKVNGEHVGSIGFDLSLVRIQTLAEEMDHNLYGGAGRIVVASWKGIILADSNSPENVGKRISNVAGLVDWQQAKDASQGGKLIEANNNINSFYRINTTTNNPWITNVAVPIDVLNKEKVNFLEWLTTESIHALNMGLLAGILALIAGCLAMVIISRTITATLNTLIDRLTDISQGDGDLTQRINVSSTDETGQLAKLINQFIDKLHSMIADISQITTQVDENSNMGKKVSQEASQKLARQTTELSSLTVATHEMATTAGEVATSALEGSKAAQTAQNDCYSGVELATSTTIDIESLFQALSEAEKKTNLLSESAANIESILAVIGGIAEQTNLLALNAAIEAARAGEQGRGFAVVADEVRTLAGRTQQSTKEIRGMIDQLTANTKDVVGMMSESIGKVSTCVGSAKSAEDAFKGINSSIDIINMQNTQMASAAEEQSRVNEEINRTLTVISDMSNEANTIVQQTASLSEELNGKVSDLHAQLNNFVV</sequence>
<dbReference type="SMART" id="SM00304">
    <property type="entry name" value="HAMP"/>
    <property type="match status" value="1"/>
</dbReference>
<dbReference type="GO" id="GO:0006935">
    <property type="term" value="P:chemotaxis"/>
    <property type="evidence" value="ECO:0007669"/>
    <property type="project" value="UniProtKB-ARBA"/>
</dbReference>
<dbReference type="PROSITE" id="PS50885">
    <property type="entry name" value="HAMP"/>
    <property type="match status" value="1"/>
</dbReference>
<dbReference type="AlphaFoldDB" id="A0A099KE34"/>
<protein>
    <submittedName>
        <fullName evidence="8">Methyl-accepting chemotaxis sensory transducer</fullName>
    </submittedName>
</protein>
<dbReference type="Pfam" id="PF00672">
    <property type="entry name" value="HAMP"/>
    <property type="match status" value="1"/>
</dbReference>
<dbReference type="Gene3D" id="3.30.450.20">
    <property type="entry name" value="PAS domain"/>
    <property type="match status" value="1"/>
</dbReference>
<comment type="caution">
    <text evidence="8">The sequence shown here is derived from an EMBL/GenBank/DDBJ whole genome shotgun (WGS) entry which is preliminary data.</text>
</comment>
<evidence type="ECO:0000259" key="7">
    <source>
        <dbReference type="PROSITE" id="PS50885"/>
    </source>
</evidence>
<dbReference type="CDD" id="cd11386">
    <property type="entry name" value="MCP_signal"/>
    <property type="match status" value="1"/>
</dbReference>
<dbReference type="EMBL" id="JQED01000047">
    <property type="protein sequence ID" value="KGJ88287.1"/>
    <property type="molecule type" value="Genomic_DNA"/>
</dbReference>
<dbReference type="PATRIC" id="fig|28229.4.peg.3461"/>
<keyword evidence="5" id="KW-0812">Transmembrane</keyword>
<feature type="domain" description="Methyl-accepting transducer" evidence="6">
    <location>
        <begin position="430"/>
        <end position="666"/>
    </location>
</feature>
<evidence type="ECO:0000256" key="1">
    <source>
        <dbReference type="ARBA" id="ARBA00004370"/>
    </source>
</evidence>
<dbReference type="GO" id="GO:0016020">
    <property type="term" value="C:membrane"/>
    <property type="evidence" value="ECO:0007669"/>
    <property type="project" value="UniProtKB-SubCell"/>
</dbReference>
<dbReference type="InterPro" id="IPR004089">
    <property type="entry name" value="MCPsignal_dom"/>
</dbReference>
<gene>
    <name evidence="8" type="ORF">ND2E_4123</name>
</gene>
<proteinExistence type="inferred from homology"/>
<evidence type="ECO:0000256" key="5">
    <source>
        <dbReference type="SAM" id="Phobius"/>
    </source>
</evidence>
<organism evidence="8 9">
    <name type="scientific">Colwellia psychrerythraea</name>
    <name type="common">Vibrio psychroerythus</name>
    <dbReference type="NCBI Taxonomy" id="28229"/>
    <lineage>
        <taxon>Bacteria</taxon>
        <taxon>Pseudomonadati</taxon>
        <taxon>Pseudomonadota</taxon>
        <taxon>Gammaproteobacteria</taxon>
        <taxon>Alteromonadales</taxon>
        <taxon>Colwelliaceae</taxon>
        <taxon>Colwellia</taxon>
    </lineage>
</organism>